<dbReference type="InterPro" id="IPR055396">
    <property type="entry name" value="DUF7088"/>
</dbReference>
<dbReference type="Proteomes" id="UP000199452">
    <property type="component" value="Unassembled WGS sequence"/>
</dbReference>
<dbReference type="Pfam" id="PF23357">
    <property type="entry name" value="DUF7088"/>
    <property type="match status" value="1"/>
</dbReference>
<keyword evidence="1" id="KW-0472">Membrane</keyword>
<gene>
    <name evidence="4" type="ORF">SAMN05216323_103136</name>
</gene>
<sequence>MNTFNLALKRCFGKSKSTKMLLFIGAVVVANMIASFFFFRIDLTSDKRYSISPQSKEVLRGLTDYVNITVYLDGEMPIGFKKLKSGVKEMLDEFEVYGGSNFKFRFVNPSESTDPKERNEEYKAIFDKGVKPINIHDKDVEGGSSEKIVFPGAVVNYRGRQLPINFLTNVPGISGEENLNRSIQNVEYNLINTIDKLSLDTIPAIAFIEGHGEWEAPQVAAITQELSAYYNVGRITLGGNFSALKGYKLAIVAGGKSPWSEVDKFALDQFIMQGGRVAFFIDPVVVSEDSLAHGSMTVAMPNNINLEDMLFTYGVRLNAVLLQDMQCSSIPVNVALAGERPNFVPAPWYYYPLLNPSDESPISRNLNLVKTQFCSVIDTLSSVSGIAKKTLLASSPYSRVMNAPLMVSLGQIRNSPLKYEFNQQHLPVAVLLEGRFRSVFRNRMISEYTPNASVTLINNSPETKVAVIADADIIRNDIKVRPDGISVMPLGLDKYTSQTYGNKDFVLNLVSYLTDSRDLISLRNRNLQLRLLDRNKVLSSRVTWQIINVVVPSVVVILFGILFFYLRKRKYGTPQTK</sequence>
<reference evidence="4 5" key="1">
    <citation type="submission" date="2016-09" db="EMBL/GenBank/DDBJ databases">
        <authorList>
            <person name="Capua I."/>
            <person name="De Benedictis P."/>
            <person name="Joannis T."/>
            <person name="Lombin L.H."/>
            <person name="Cattoli G."/>
        </authorList>
    </citation>
    <scope>NUCLEOTIDE SEQUENCE [LARGE SCALE GENOMIC DNA]</scope>
    <source>
        <strain evidence="4 5">A7P-90m</strain>
    </source>
</reference>
<protein>
    <submittedName>
        <fullName evidence="4">Gliding-associated putative ABC transporter substrate-binding component GldG</fullName>
    </submittedName>
</protein>
<feature type="domain" description="ABC-type uncharacterised transport system" evidence="2">
    <location>
        <begin position="203"/>
        <end position="508"/>
    </location>
</feature>
<dbReference type="EMBL" id="FMYP01000031">
    <property type="protein sequence ID" value="SDC43673.1"/>
    <property type="molecule type" value="Genomic_DNA"/>
</dbReference>
<evidence type="ECO:0000313" key="4">
    <source>
        <dbReference type="EMBL" id="SDC43673.1"/>
    </source>
</evidence>
<keyword evidence="1" id="KW-1133">Transmembrane helix</keyword>
<proteinExistence type="predicted"/>
<accession>A0A1G6LKB2</accession>
<dbReference type="OrthoDB" id="9777219at2"/>
<evidence type="ECO:0000259" key="2">
    <source>
        <dbReference type="Pfam" id="PF09822"/>
    </source>
</evidence>
<keyword evidence="1" id="KW-0812">Transmembrane</keyword>
<dbReference type="NCBIfam" id="TIGR03521">
    <property type="entry name" value="GldG"/>
    <property type="match status" value="1"/>
</dbReference>
<evidence type="ECO:0000256" key="1">
    <source>
        <dbReference type="SAM" id="Phobius"/>
    </source>
</evidence>
<dbReference type="Pfam" id="PF09822">
    <property type="entry name" value="ABC_transp_aux"/>
    <property type="match status" value="1"/>
</dbReference>
<name>A0A1G6LKB2_9BACT</name>
<feature type="domain" description="DUF7088" evidence="3">
    <location>
        <begin position="45"/>
        <end position="155"/>
    </location>
</feature>
<evidence type="ECO:0000259" key="3">
    <source>
        <dbReference type="Pfam" id="PF23357"/>
    </source>
</evidence>
<dbReference type="STRING" id="1640674.SAMN05216323_103136"/>
<dbReference type="InterPro" id="IPR019196">
    <property type="entry name" value="ABC_transp_unknown"/>
</dbReference>
<dbReference type="InterPro" id="IPR019863">
    <property type="entry name" value="Motility-assoc_ABC-rel_GldG"/>
</dbReference>
<dbReference type="AlphaFoldDB" id="A0A1G6LKB2"/>
<feature type="transmembrane region" description="Helical" evidence="1">
    <location>
        <begin position="20"/>
        <end position="39"/>
    </location>
</feature>
<keyword evidence="5" id="KW-1185">Reference proteome</keyword>
<feature type="transmembrane region" description="Helical" evidence="1">
    <location>
        <begin position="542"/>
        <end position="566"/>
    </location>
</feature>
<evidence type="ECO:0000313" key="5">
    <source>
        <dbReference type="Proteomes" id="UP000199452"/>
    </source>
</evidence>
<organism evidence="4 5">
    <name type="scientific">Williamwhitmania taraxaci</name>
    <dbReference type="NCBI Taxonomy" id="1640674"/>
    <lineage>
        <taxon>Bacteria</taxon>
        <taxon>Pseudomonadati</taxon>
        <taxon>Bacteroidota</taxon>
        <taxon>Bacteroidia</taxon>
        <taxon>Bacteroidales</taxon>
        <taxon>Williamwhitmaniaceae</taxon>
        <taxon>Williamwhitmania</taxon>
    </lineage>
</organism>